<dbReference type="Pfam" id="PF08360">
    <property type="entry name" value="TetR_C_5"/>
    <property type="match status" value="1"/>
</dbReference>
<evidence type="ECO:0000313" key="6">
    <source>
        <dbReference type="EMBL" id="TCP66461.1"/>
    </source>
</evidence>
<dbReference type="SUPFAM" id="SSF48498">
    <property type="entry name" value="Tetracyclin repressor-like, C-terminal domain"/>
    <property type="match status" value="1"/>
</dbReference>
<dbReference type="AlphaFoldDB" id="A0A4R2S2B7"/>
<evidence type="ECO:0000256" key="2">
    <source>
        <dbReference type="ARBA" id="ARBA00023125"/>
    </source>
</evidence>
<dbReference type="InterPro" id="IPR036271">
    <property type="entry name" value="Tet_transcr_reg_TetR-rel_C_sf"/>
</dbReference>
<proteinExistence type="predicted"/>
<feature type="DNA-binding region" description="H-T-H motif" evidence="4">
    <location>
        <begin position="32"/>
        <end position="51"/>
    </location>
</feature>
<dbReference type="PANTHER" id="PTHR47506:SF1">
    <property type="entry name" value="HTH-TYPE TRANSCRIPTIONAL REGULATOR YJDC"/>
    <property type="match status" value="1"/>
</dbReference>
<protein>
    <submittedName>
        <fullName evidence="6">TetR family transcriptional regulator</fullName>
    </submittedName>
</protein>
<dbReference type="InterPro" id="IPR001647">
    <property type="entry name" value="HTH_TetR"/>
</dbReference>
<feature type="domain" description="HTH tetR-type" evidence="5">
    <location>
        <begin position="9"/>
        <end position="69"/>
    </location>
</feature>
<reference evidence="6 7" key="1">
    <citation type="submission" date="2019-03" db="EMBL/GenBank/DDBJ databases">
        <title>Genomic Encyclopedia of Type Strains, Phase IV (KMG-IV): sequencing the most valuable type-strain genomes for metagenomic binning, comparative biology and taxonomic classification.</title>
        <authorList>
            <person name="Goeker M."/>
        </authorList>
    </citation>
    <scope>NUCLEOTIDE SEQUENCE [LARGE SCALE GENOMIC DNA]</scope>
    <source>
        <strain evidence="6 7">DSM 46831</strain>
    </source>
</reference>
<dbReference type="InterPro" id="IPR013571">
    <property type="entry name" value="Tscrpt_reg_QacR_C"/>
</dbReference>
<evidence type="ECO:0000313" key="7">
    <source>
        <dbReference type="Proteomes" id="UP000294746"/>
    </source>
</evidence>
<dbReference type="SUPFAM" id="SSF46689">
    <property type="entry name" value="Homeodomain-like"/>
    <property type="match status" value="1"/>
</dbReference>
<sequence>MVSRRYDAQKTKQELAMIAKELFIKKGYIATSIGDICLESGVSKGSLYYHFKSKETLFLYIIEKNAQDLTSKWQQKSNQYTDVIEKVYGFTEFYVEDFRNPLLKASEEFSAKELGKEEVIEQVLEMKKRTFQIFQEIIQEGIQQGEFVAADVTLLARTYRALLEGLSLSYYEMSIEEMKDLYRSAVTFFLEGISKKK</sequence>
<keyword evidence="7" id="KW-1185">Reference proteome</keyword>
<keyword evidence="1" id="KW-0805">Transcription regulation</keyword>
<name>A0A4R2S2B7_9BACL</name>
<evidence type="ECO:0000256" key="4">
    <source>
        <dbReference type="PROSITE-ProRule" id="PRU00335"/>
    </source>
</evidence>
<dbReference type="InterPro" id="IPR023772">
    <property type="entry name" value="DNA-bd_HTH_TetR-type_CS"/>
</dbReference>
<dbReference type="PROSITE" id="PS50977">
    <property type="entry name" value="HTH_TETR_2"/>
    <property type="match status" value="1"/>
</dbReference>
<dbReference type="PANTHER" id="PTHR47506">
    <property type="entry name" value="TRANSCRIPTIONAL REGULATORY PROTEIN"/>
    <property type="match status" value="1"/>
</dbReference>
<dbReference type="Gene3D" id="1.10.10.60">
    <property type="entry name" value="Homeodomain-like"/>
    <property type="match status" value="1"/>
</dbReference>
<dbReference type="GO" id="GO:0045892">
    <property type="term" value="P:negative regulation of DNA-templated transcription"/>
    <property type="evidence" value="ECO:0007669"/>
    <property type="project" value="InterPro"/>
</dbReference>
<dbReference type="EMBL" id="SLXV01000024">
    <property type="protein sequence ID" value="TCP66461.1"/>
    <property type="molecule type" value="Genomic_DNA"/>
</dbReference>
<keyword evidence="2 4" id="KW-0238">DNA-binding</keyword>
<evidence type="ECO:0000256" key="1">
    <source>
        <dbReference type="ARBA" id="ARBA00023015"/>
    </source>
</evidence>
<comment type="caution">
    <text evidence="6">The sequence shown here is derived from an EMBL/GenBank/DDBJ whole genome shotgun (WGS) entry which is preliminary data.</text>
</comment>
<dbReference type="Proteomes" id="UP000294746">
    <property type="component" value="Unassembled WGS sequence"/>
</dbReference>
<dbReference type="Pfam" id="PF00440">
    <property type="entry name" value="TetR_N"/>
    <property type="match status" value="1"/>
</dbReference>
<organism evidence="6 7">
    <name type="scientific">Baia soyae</name>
    <dbReference type="NCBI Taxonomy" id="1544746"/>
    <lineage>
        <taxon>Bacteria</taxon>
        <taxon>Bacillati</taxon>
        <taxon>Bacillota</taxon>
        <taxon>Bacilli</taxon>
        <taxon>Bacillales</taxon>
        <taxon>Thermoactinomycetaceae</taxon>
        <taxon>Baia</taxon>
    </lineage>
</organism>
<dbReference type="GO" id="GO:0003700">
    <property type="term" value="F:DNA-binding transcription factor activity"/>
    <property type="evidence" value="ECO:0007669"/>
    <property type="project" value="InterPro"/>
</dbReference>
<dbReference type="RefSeq" id="WP_131849086.1">
    <property type="nucleotide sequence ID" value="NZ_SLXV01000024.1"/>
</dbReference>
<dbReference type="Gene3D" id="1.10.357.10">
    <property type="entry name" value="Tetracycline Repressor, domain 2"/>
    <property type="match status" value="1"/>
</dbReference>
<dbReference type="GO" id="GO:0003677">
    <property type="term" value="F:DNA binding"/>
    <property type="evidence" value="ECO:0007669"/>
    <property type="project" value="UniProtKB-UniRule"/>
</dbReference>
<evidence type="ECO:0000259" key="5">
    <source>
        <dbReference type="PROSITE" id="PS50977"/>
    </source>
</evidence>
<dbReference type="PROSITE" id="PS01081">
    <property type="entry name" value="HTH_TETR_1"/>
    <property type="match status" value="1"/>
</dbReference>
<gene>
    <name evidence="6" type="ORF">EDD57_12440</name>
</gene>
<dbReference type="PRINTS" id="PR00455">
    <property type="entry name" value="HTHTETR"/>
</dbReference>
<keyword evidence="3" id="KW-0804">Transcription</keyword>
<dbReference type="OrthoDB" id="9785164at2"/>
<accession>A0A4R2S2B7</accession>
<evidence type="ECO:0000256" key="3">
    <source>
        <dbReference type="ARBA" id="ARBA00023163"/>
    </source>
</evidence>
<dbReference type="InterPro" id="IPR009057">
    <property type="entry name" value="Homeodomain-like_sf"/>
</dbReference>